<feature type="domain" description="Glutamate synthase" evidence="2">
    <location>
        <begin position="186"/>
        <end position="249"/>
    </location>
</feature>
<dbReference type="SUPFAM" id="SSF51395">
    <property type="entry name" value="FMN-linked oxidoreductases"/>
    <property type="match status" value="1"/>
</dbReference>
<comment type="similarity">
    <text evidence="1">Belongs to the glutamate synthase family.</text>
</comment>
<evidence type="ECO:0000259" key="2">
    <source>
        <dbReference type="Pfam" id="PF01645"/>
    </source>
</evidence>
<dbReference type="InterPro" id="IPR013785">
    <property type="entry name" value="Aldolase_TIM"/>
</dbReference>
<proteinExistence type="inferred from homology"/>
<dbReference type="InterPro" id="IPR002932">
    <property type="entry name" value="Glu_synthdom"/>
</dbReference>
<comment type="caution">
    <text evidence="3">The sequence shown here is derived from an EMBL/GenBank/DDBJ whole genome shotgun (WGS) entry which is preliminary data.</text>
</comment>
<dbReference type="EMBL" id="NDWU01000005">
    <property type="protein sequence ID" value="PUA33024.1"/>
    <property type="molecule type" value="Genomic_DNA"/>
</dbReference>
<dbReference type="AlphaFoldDB" id="A0A2R7Y675"/>
<reference evidence="3 4" key="1">
    <citation type="submission" date="2017-04" db="EMBL/GenBank/DDBJ databases">
        <title>Draft Aigarchaeota genome from a New Zealand hot spring.</title>
        <authorList>
            <person name="Reysenbach A.-L."/>
            <person name="Donaho J.A."/>
            <person name="Gerhart J."/>
            <person name="Kelley J.F."/>
            <person name="Kouba K."/>
            <person name="Podar M."/>
            <person name="Stott M."/>
        </authorList>
    </citation>
    <scope>NUCLEOTIDE SEQUENCE [LARGE SCALE GENOMIC DNA]</scope>
    <source>
        <strain evidence="3">NZ13_MG1</strain>
    </source>
</reference>
<name>A0A2R7Y675_9ARCH</name>
<dbReference type="Pfam" id="PF01645">
    <property type="entry name" value="Glu_synthase"/>
    <property type="match status" value="1"/>
</dbReference>
<dbReference type="GO" id="GO:0015930">
    <property type="term" value="F:glutamate synthase activity"/>
    <property type="evidence" value="ECO:0007669"/>
    <property type="project" value="InterPro"/>
</dbReference>
<dbReference type="Proteomes" id="UP000244066">
    <property type="component" value="Unassembled WGS sequence"/>
</dbReference>
<dbReference type="Gene3D" id="3.20.20.70">
    <property type="entry name" value="Aldolase class I"/>
    <property type="match status" value="1"/>
</dbReference>
<accession>A0A2R7Y675</accession>
<evidence type="ECO:0000313" key="3">
    <source>
        <dbReference type="EMBL" id="PUA33024.1"/>
    </source>
</evidence>
<sequence length="314" mass="33942">MELARSSDALVTGMGSGKLFGNASGVTILDRIVCDGAQVTRPSIDPYREPIETGVCIGGRLRLSAPFAVSELWKMKTVIKRAAVVAAFSMNIVAYLGKDEVTDAERPFLPNLLLDYGQQFSEHAAGIVVNSKERNSVRVDTDSKTQGPLFLIRMPSVDDPTAYVSSALMGFDAIIIDEDYDGLTDIEIAVSEADTALRKYKLNGRPLRDRVSIMAFSSRIRGADDVFKLMGLGADCVGLSQAATIALGNVSDLNEAVFCFENLILSLQRELKLLAGAAGVSNIFTTVVGNRELFRCIGLEKRIMQKLRIKPGGA</sequence>
<evidence type="ECO:0000313" key="4">
    <source>
        <dbReference type="Proteomes" id="UP000244066"/>
    </source>
</evidence>
<evidence type="ECO:0000256" key="1">
    <source>
        <dbReference type="ARBA" id="ARBA00009716"/>
    </source>
</evidence>
<organism evidence="3 4">
    <name type="scientific">Candidatus Terraquivivens tikiterensis</name>
    <dbReference type="NCBI Taxonomy" id="1980982"/>
    <lineage>
        <taxon>Archaea</taxon>
        <taxon>Nitrososphaerota</taxon>
        <taxon>Candidatus Wolframiiraptoraceae</taxon>
        <taxon>Candidatus Terraquivivens</taxon>
    </lineage>
</organism>
<dbReference type="GO" id="GO:0006537">
    <property type="term" value="P:glutamate biosynthetic process"/>
    <property type="evidence" value="ECO:0007669"/>
    <property type="project" value="InterPro"/>
</dbReference>
<protein>
    <recommendedName>
        <fullName evidence="2">Glutamate synthase domain-containing protein</fullName>
    </recommendedName>
</protein>
<gene>
    <name evidence="3" type="ORF">B9J98_02830</name>
</gene>